<organism evidence="2 3">
    <name type="scientific">Euplotes crassus</name>
    <dbReference type="NCBI Taxonomy" id="5936"/>
    <lineage>
        <taxon>Eukaryota</taxon>
        <taxon>Sar</taxon>
        <taxon>Alveolata</taxon>
        <taxon>Ciliophora</taxon>
        <taxon>Intramacronucleata</taxon>
        <taxon>Spirotrichea</taxon>
        <taxon>Hypotrichia</taxon>
        <taxon>Euplotida</taxon>
        <taxon>Euplotidae</taxon>
        <taxon>Moneuplotes</taxon>
    </lineage>
</organism>
<comment type="caution">
    <text evidence="2">The sequence shown here is derived from an EMBL/GenBank/DDBJ whole genome shotgun (WGS) entry which is preliminary data.</text>
</comment>
<accession>A0AAD2D6D2</accession>
<feature type="region of interest" description="Disordered" evidence="1">
    <location>
        <begin position="92"/>
        <end position="121"/>
    </location>
</feature>
<proteinExistence type="predicted"/>
<dbReference type="EMBL" id="CAMPGE010023289">
    <property type="protein sequence ID" value="CAI2381246.1"/>
    <property type="molecule type" value="Genomic_DNA"/>
</dbReference>
<feature type="compositionally biased region" description="Polar residues" evidence="1">
    <location>
        <begin position="100"/>
        <end position="121"/>
    </location>
</feature>
<reference evidence="2" key="1">
    <citation type="submission" date="2023-07" db="EMBL/GenBank/DDBJ databases">
        <authorList>
            <consortium name="AG Swart"/>
            <person name="Singh M."/>
            <person name="Singh A."/>
            <person name="Seah K."/>
            <person name="Emmerich C."/>
        </authorList>
    </citation>
    <scope>NUCLEOTIDE SEQUENCE</scope>
    <source>
        <strain evidence="2">DP1</strain>
    </source>
</reference>
<evidence type="ECO:0000313" key="3">
    <source>
        <dbReference type="Proteomes" id="UP001295684"/>
    </source>
</evidence>
<keyword evidence="3" id="KW-1185">Reference proteome</keyword>
<sequence length="121" mass="13430">MAFYCDEIMDNACWQTPESCGYKRNIFSCNVVVCDCEQCNEKCDIKSCLNVEVPNANFVSWNEVSLPNYYEDDRSAEEVEGNLLGAVMQKKDKNKPASFSGHQNNVSTVGGTTNPQSPTPS</sequence>
<evidence type="ECO:0000256" key="1">
    <source>
        <dbReference type="SAM" id="MobiDB-lite"/>
    </source>
</evidence>
<dbReference type="Proteomes" id="UP001295684">
    <property type="component" value="Unassembled WGS sequence"/>
</dbReference>
<dbReference type="AlphaFoldDB" id="A0AAD2D6D2"/>
<gene>
    <name evidence="2" type="ORF">ECRASSUSDP1_LOCUS22697</name>
</gene>
<protein>
    <submittedName>
        <fullName evidence="2">Uncharacterized protein</fullName>
    </submittedName>
</protein>
<name>A0AAD2D6D2_EUPCR</name>
<evidence type="ECO:0000313" key="2">
    <source>
        <dbReference type="EMBL" id="CAI2381246.1"/>
    </source>
</evidence>